<accession>A0A0F4LUS5</accession>
<name>A0A0F4LUS5_9LACO</name>
<dbReference type="Proteomes" id="UP000033558">
    <property type="component" value="Unassembled WGS sequence"/>
</dbReference>
<organism evidence="2 3">
    <name type="scientific">Bombilactobacillus mellifer</name>
    <dbReference type="NCBI Taxonomy" id="1218492"/>
    <lineage>
        <taxon>Bacteria</taxon>
        <taxon>Bacillati</taxon>
        <taxon>Bacillota</taxon>
        <taxon>Bacilli</taxon>
        <taxon>Lactobacillales</taxon>
        <taxon>Lactobacillaceae</taxon>
        <taxon>Bombilactobacillus</taxon>
    </lineage>
</organism>
<comment type="caution">
    <text evidence="2">The sequence shown here is derived from an EMBL/GenBank/DDBJ whole genome shotgun (WGS) entry which is preliminary data.</text>
</comment>
<sequence length="101" mass="11365">MNDQAILNLLGLAFRAQKVVSGFDLVLQAIAHQRVSFVFVAQETSPKTLKELQYQLSKTKIPSFQKFSQAQLSKAIGRSRKIIAITDPGFARRFQELVTKN</sequence>
<dbReference type="SUPFAM" id="SSF55315">
    <property type="entry name" value="L30e-like"/>
    <property type="match status" value="1"/>
</dbReference>
<evidence type="ECO:0000259" key="1">
    <source>
        <dbReference type="Pfam" id="PF01248"/>
    </source>
</evidence>
<dbReference type="InterPro" id="IPR029064">
    <property type="entry name" value="Ribosomal_eL30-like_sf"/>
</dbReference>
<dbReference type="Pfam" id="PF01248">
    <property type="entry name" value="Ribosomal_L7Ae"/>
    <property type="match status" value="1"/>
</dbReference>
<dbReference type="EMBL" id="JXJQ01000006">
    <property type="protein sequence ID" value="KJY62502.1"/>
    <property type="molecule type" value="Genomic_DNA"/>
</dbReference>
<evidence type="ECO:0000313" key="3">
    <source>
        <dbReference type="Proteomes" id="UP000033558"/>
    </source>
</evidence>
<feature type="domain" description="Ribosomal protein eL8/eL30/eS12/Gadd45" evidence="1">
    <location>
        <begin position="5"/>
        <end position="91"/>
    </location>
</feature>
<keyword evidence="2" id="KW-0689">Ribosomal protein</keyword>
<proteinExistence type="predicted"/>
<dbReference type="GO" id="GO:0005840">
    <property type="term" value="C:ribosome"/>
    <property type="evidence" value="ECO:0007669"/>
    <property type="project" value="UniProtKB-KW"/>
</dbReference>
<gene>
    <name evidence="2" type="ORF">JG30_07170</name>
</gene>
<dbReference type="AlphaFoldDB" id="A0A0F4LUS5"/>
<keyword evidence="2" id="KW-0687">Ribonucleoprotein</keyword>
<reference evidence="2 3" key="1">
    <citation type="submission" date="2015-01" db="EMBL/GenBank/DDBJ databases">
        <title>Comparative genomics of the lactic acid bacteria isolated from the honey bee gut.</title>
        <authorList>
            <person name="Ellegaard K.M."/>
            <person name="Tamarit D."/>
            <person name="Javelind E."/>
            <person name="Olofsson T."/>
            <person name="Andersson S.G."/>
            <person name="Vasquez A."/>
        </authorList>
    </citation>
    <scope>NUCLEOTIDE SEQUENCE [LARGE SCALE GENOMIC DNA]</scope>
    <source>
        <strain evidence="2 3">Bin4</strain>
    </source>
</reference>
<dbReference type="HOGENOM" id="CLU_157804_5_0_9"/>
<dbReference type="PATRIC" id="fig|1218492.5.peg.853"/>
<protein>
    <submittedName>
        <fullName evidence="2">Ribosomal protein L7/L12</fullName>
    </submittedName>
</protein>
<dbReference type="OrthoDB" id="9794863at2"/>
<evidence type="ECO:0000313" key="2">
    <source>
        <dbReference type="EMBL" id="KJY62502.1"/>
    </source>
</evidence>
<dbReference type="InterPro" id="IPR004038">
    <property type="entry name" value="Ribosomal_eL8/eL30/eS12/Gad45"/>
</dbReference>
<dbReference type="STRING" id="1218492.JG30_07170"/>
<dbReference type="Gene3D" id="3.30.1330.30">
    <property type="match status" value="1"/>
</dbReference>
<keyword evidence="3" id="KW-1185">Reference proteome</keyword>
<dbReference type="RefSeq" id="WP_046316253.1">
    <property type="nucleotide sequence ID" value="NZ_JAMBJK010000005.1"/>
</dbReference>